<feature type="transmembrane region" description="Helical" evidence="7">
    <location>
        <begin position="181"/>
        <end position="203"/>
    </location>
</feature>
<gene>
    <name evidence="9" type="ORF">ACFQMJ_19450</name>
</gene>
<dbReference type="InterPro" id="IPR000515">
    <property type="entry name" value="MetI-like"/>
</dbReference>
<evidence type="ECO:0000256" key="2">
    <source>
        <dbReference type="ARBA" id="ARBA00022448"/>
    </source>
</evidence>
<proteinExistence type="inferred from homology"/>
<dbReference type="Gene3D" id="1.10.3720.10">
    <property type="entry name" value="MetI-like"/>
    <property type="match status" value="1"/>
</dbReference>
<reference evidence="10" key="1">
    <citation type="journal article" date="2019" name="Int. J. Syst. Evol. Microbiol.">
        <title>The Global Catalogue of Microorganisms (GCM) 10K type strain sequencing project: providing services to taxonomists for standard genome sequencing and annotation.</title>
        <authorList>
            <consortium name="The Broad Institute Genomics Platform"/>
            <consortium name="The Broad Institute Genome Sequencing Center for Infectious Disease"/>
            <person name="Wu L."/>
            <person name="Ma J."/>
        </authorList>
    </citation>
    <scope>NUCLEOTIDE SEQUENCE [LARGE SCALE GENOMIC DNA]</scope>
    <source>
        <strain evidence="10">KCTC 12907</strain>
    </source>
</reference>
<keyword evidence="10" id="KW-1185">Reference proteome</keyword>
<comment type="similarity">
    <text evidence="7">Belongs to the binding-protein-dependent transport system permease family.</text>
</comment>
<name>A0ABW2FBR4_9BACL</name>
<feature type="transmembrane region" description="Helical" evidence="7">
    <location>
        <begin position="254"/>
        <end position="273"/>
    </location>
</feature>
<feature type="domain" description="ABC transmembrane type-1" evidence="8">
    <location>
        <begin position="73"/>
        <end position="267"/>
    </location>
</feature>
<evidence type="ECO:0000256" key="5">
    <source>
        <dbReference type="ARBA" id="ARBA00022989"/>
    </source>
</evidence>
<dbReference type="InterPro" id="IPR035906">
    <property type="entry name" value="MetI-like_sf"/>
</dbReference>
<dbReference type="PANTHER" id="PTHR43744">
    <property type="entry name" value="ABC TRANSPORTER PERMEASE PROTEIN MG189-RELATED-RELATED"/>
    <property type="match status" value="1"/>
</dbReference>
<evidence type="ECO:0000256" key="4">
    <source>
        <dbReference type="ARBA" id="ARBA00022692"/>
    </source>
</evidence>
<comment type="caution">
    <text evidence="9">The sequence shown here is derived from an EMBL/GenBank/DDBJ whole genome shotgun (WGS) entry which is preliminary data.</text>
</comment>
<evidence type="ECO:0000259" key="8">
    <source>
        <dbReference type="PROSITE" id="PS50928"/>
    </source>
</evidence>
<dbReference type="SUPFAM" id="SSF161098">
    <property type="entry name" value="MetI-like"/>
    <property type="match status" value="1"/>
</dbReference>
<accession>A0ABW2FBR4</accession>
<keyword evidence="6 7" id="KW-0472">Membrane</keyword>
<dbReference type="Pfam" id="PF00528">
    <property type="entry name" value="BPD_transp_1"/>
    <property type="match status" value="1"/>
</dbReference>
<feature type="transmembrane region" description="Helical" evidence="7">
    <location>
        <begin position="12"/>
        <end position="33"/>
    </location>
</feature>
<evidence type="ECO:0000256" key="3">
    <source>
        <dbReference type="ARBA" id="ARBA00022475"/>
    </source>
</evidence>
<keyword evidence="4 7" id="KW-0812">Transmembrane</keyword>
<protein>
    <submittedName>
        <fullName evidence="9">Carbohydrate ABC transporter permease</fullName>
    </submittedName>
</protein>
<keyword evidence="2 7" id="KW-0813">Transport</keyword>
<organism evidence="9 10">
    <name type="scientific">Cohnella cellulosilytica</name>
    <dbReference type="NCBI Taxonomy" id="986710"/>
    <lineage>
        <taxon>Bacteria</taxon>
        <taxon>Bacillati</taxon>
        <taxon>Bacillota</taxon>
        <taxon>Bacilli</taxon>
        <taxon>Bacillales</taxon>
        <taxon>Paenibacillaceae</taxon>
        <taxon>Cohnella</taxon>
    </lineage>
</organism>
<dbReference type="CDD" id="cd06261">
    <property type="entry name" value="TM_PBP2"/>
    <property type="match status" value="1"/>
</dbReference>
<evidence type="ECO:0000256" key="1">
    <source>
        <dbReference type="ARBA" id="ARBA00004651"/>
    </source>
</evidence>
<keyword evidence="5 7" id="KW-1133">Transmembrane helix</keyword>
<keyword evidence="3" id="KW-1003">Cell membrane</keyword>
<comment type="subcellular location">
    <subcellularLocation>
        <location evidence="1 7">Cell membrane</location>
        <topology evidence="1 7">Multi-pass membrane protein</topology>
    </subcellularLocation>
</comment>
<dbReference type="PROSITE" id="PS50928">
    <property type="entry name" value="ABC_TM1"/>
    <property type="match status" value="1"/>
</dbReference>
<evidence type="ECO:0000313" key="10">
    <source>
        <dbReference type="Proteomes" id="UP001596378"/>
    </source>
</evidence>
<feature type="transmembrane region" description="Helical" evidence="7">
    <location>
        <begin position="140"/>
        <end position="160"/>
    </location>
</feature>
<dbReference type="RefSeq" id="WP_378053394.1">
    <property type="nucleotide sequence ID" value="NZ_JBHMDN010000073.1"/>
</dbReference>
<feature type="transmembrane region" description="Helical" evidence="7">
    <location>
        <begin position="77"/>
        <end position="96"/>
    </location>
</feature>
<dbReference type="EMBL" id="JBHTAI010000012">
    <property type="protein sequence ID" value="MFC7150713.1"/>
    <property type="molecule type" value="Genomic_DNA"/>
</dbReference>
<dbReference type="Proteomes" id="UP001596378">
    <property type="component" value="Unassembled WGS sequence"/>
</dbReference>
<feature type="transmembrane region" description="Helical" evidence="7">
    <location>
        <begin position="108"/>
        <end position="128"/>
    </location>
</feature>
<sequence>MQESRGEKLFFRFNYILLTVLMLIVLFPILYVLSASVSSPDAVVSGRVLLFPVNPTLDAYKAVFREPAIWLGYANTIFYTVVGTAASMALTVCGAYSLSKRRLRGRTFFNLMIAFTLVFNSGIIPIYMNLRSLHLLDSRTAIILGFALSTFNVIILRTFFQSVPEELEEAAHIDGASEATIMFRIILPLSKAALATVTLFYAVSRWNGYFWAMVLLRSEDKVPLQVLLNRLVVQMKPSDTMMATDSSYLIAETVIYATIVVAVLPMMLFYPFIQKYFVQGVMIGSIKG</sequence>
<dbReference type="PANTHER" id="PTHR43744:SF9">
    <property type="entry name" value="POLYGALACTURONAN_RHAMNOGALACTURONAN TRANSPORT SYSTEM PERMEASE PROTEIN YTCP"/>
    <property type="match status" value="1"/>
</dbReference>
<evidence type="ECO:0000256" key="6">
    <source>
        <dbReference type="ARBA" id="ARBA00023136"/>
    </source>
</evidence>
<evidence type="ECO:0000313" key="9">
    <source>
        <dbReference type="EMBL" id="MFC7150713.1"/>
    </source>
</evidence>
<evidence type="ECO:0000256" key="7">
    <source>
        <dbReference type="RuleBase" id="RU363032"/>
    </source>
</evidence>